<proteinExistence type="predicted"/>
<dbReference type="Gramene" id="ORUFI06G01330.1">
    <property type="protein sequence ID" value="ORUFI06G01330.1"/>
    <property type="gene ID" value="ORUFI06G01330"/>
</dbReference>
<keyword evidence="2" id="KW-1185">Reference proteome</keyword>
<name>A0A0E0PSS5_ORYRU</name>
<reference evidence="1" key="2">
    <citation type="submission" date="2015-06" db="UniProtKB">
        <authorList>
            <consortium name="EnsemblPlants"/>
        </authorList>
    </citation>
    <scope>IDENTIFICATION</scope>
</reference>
<accession>A0A0E0PSS5</accession>
<reference evidence="2" key="1">
    <citation type="submission" date="2013-06" db="EMBL/GenBank/DDBJ databases">
        <authorList>
            <person name="Zhao Q."/>
        </authorList>
    </citation>
    <scope>NUCLEOTIDE SEQUENCE</scope>
    <source>
        <strain evidence="2">cv. W1943</strain>
    </source>
</reference>
<dbReference type="Proteomes" id="UP000008022">
    <property type="component" value="Unassembled WGS sequence"/>
</dbReference>
<evidence type="ECO:0000313" key="2">
    <source>
        <dbReference type="Proteomes" id="UP000008022"/>
    </source>
</evidence>
<dbReference type="AlphaFoldDB" id="A0A0E0PSS5"/>
<sequence>MTCSSWNSSSDLLRRLRHRHRPTSQRMAALAWTSTEEELAVFTVHLLLALHLQICRIMKGPLTSQIHLDRWSSPAAISDPPRQMVVPVGVAVCSAVCSSSRTRSRSAIILIGRINMIRKYWINCKDMCAASAVGLNLVWVRNVSKPLGFKREVEQDGETQRVWRVIDSQGIAGNKAALI</sequence>
<evidence type="ECO:0000313" key="1">
    <source>
        <dbReference type="EnsemblPlants" id="ORUFI06G01330.1"/>
    </source>
</evidence>
<protein>
    <submittedName>
        <fullName evidence="1">Uncharacterized protein</fullName>
    </submittedName>
</protein>
<dbReference type="EnsemblPlants" id="ORUFI06G01330.1">
    <property type="protein sequence ID" value="ORUFI06G01330.1"/>
    <property type="gene ID" value="ORUFI06G01330"/>
</dbReference>
<dbReference type="HOGENOM" id="CLU_1605394_0_0_1"/>
<organism evidence="1 2">
    <name type="scientific">Oryza rufipogon</name>
    <name type="common">Brownbeard rice</name>
    <name type="synonym">Asian wild rice</name>
    <dbReference type="NCBI Taxonomy" id="4529"/>
    <lineage>
        <taxon>Eukaryota</taxon>
        <taxon>Viridiplantae</taxon>
        <taxon>Streptophyta</taxon>
        <taxon>Embryophyta</taxon>
        <taxon>Tracheophyta</taxon>
        <taxon>Spermatophyta</taxon>
        <taxon>Magnoliopsida</taxon>
        <taxon>Liliopsida</taxon>
        <taxon>Poales</taxon>
        <taxon>Poaceae</taxon>
        <taxon>BOP clade</taxon>
        <taxon>Oryzoideae</taxon>
        <taxon>Oryzeae</taxon>
        <taxon>Oryzinae</taxon>
        <taxon>Oryza</taxon>
    </lineage>
</organism>